<evidence type="ECO:0000256" key="18">
    <source>
        <dbReference type="SAM" id="MobiDB-lite"/>
    </source>
</evidence>
<evidence type="ECO:0000256" key="9">
    <source>
        <dbReference type="ARBA" id="ARBA00022989"/>
    </source>
</evidence>
<feature type="region of interest" description="Disordered" evidence="18">
    <location>
        <begin position="511"/>
        <end position="531"/>
    </location>
</feature>
<evidence type="ECO:0000256" key="17">
    <source>
        <dbReference type="SAM" id="Coils"/>
    </source>
</evidence>
<keyword evidence="5" id="KW-1003">Cell membrane</keyword>
<evidence type="ECO:0000256" key="7">
    <source>
        <dbReference type="ARBA" id="ARBA00022729"/>
    </source>
</evidence>
<dbReference type="InterPro" id="IPR044399">
    <property type="entry name" value="Mb-like_M"/>
</dbReference>
<feature type="compositionally biased region" description="Basic and acidic residues" evidence="18">
    <location>
        <begin position="755"/>
        <end position="764"/>
    </location>
</feature>
<evidence type="ECO:0000256" key="13">
    <source>
        <dbReference type="ARBA" id="ARBA00023239"/>
    </source>
</evidence>
<organism evidence="23 24">
    <name type="scientific">Globodera rostochiensis</name>
    <name type="common">Golden nematode worm</name>
    <name type="synonym">Heterodera rostochiensis</name>
    <dbReference type="NCBI Taxonomy" id="31243"/>
    <lineage>
        <taxon>Eukaryota</taxon>
        <taxon>Metazoa</taxon>
        <taxon>Ecdysozoa</taxon>
        <taxon>Nematoda</taxon>
        <taxon>Chromadorea</taxon>
        <taxon>Rhabditida</taxon>
        <taxon>Tylenchina</taxon>
        <taxon>Tylenchomorpha</taxon>
        <taxon>Tylenchoidea</taxon>
        <taxon>Heteroderidae</taxon>
        <taxon>Heteroderinae</taxon>
        <taxon>Globodera</taxon>
    </lineage>
</organism>
<comment type="catalytic activity">
    <reaction evidence="1 16">
        <text>GTP = 3',5'-cyclic GMP + diphosphate</text>
        <dbReference type="Rhea" id="RHEA:13665"/>
        <dbReference type="ChEBI" id="CHEBI:33019"/>
        <dbReference type="ChEBI" id="CHEBI:37565"/>
        <dbReference type="ChEBI" id="CHEBI:57746"/>
        <dbReference type="EC" id="4.6.1.2"/>
    </reaction>
</comment>
<dbReference type="SUPFAM" id="SSF46458">
    <property type="entry name" value="Globin-like"/>
    <property type="match status" value="1"/>
</dbReference>
<evidence type="ECO:0000313" key="24">
    <source>
        <dbReference type="WBParaSite" id="Gr19_v10_g10347.t2"/>
    </source>
</evidence>
<evidence type="ECO:0000259" key="21">
    <source>
        <dbReference type="PROSITE" id="PS50011"/>
    </source>
</evidence>
<evidence type="ECO:0000256" key="6">
    <source>
        <dbReference type="ARBA" id="ARBA00022692"/>
    </source>
</evidence>
<evidence type="ECO:0000256" key="11">
    <source>
        <dbReference type="ARBA" id="ARBA00023170"/>
    </source>
</evidence>
<dbReference type="SUPFAM" id="SSF55073">
    <property type="entry name" value="Nucleotide cyclase"/>
    <property type="match status" value="1"/>
</dbReference>
<evidence type="ECO:0000256" key="19">
    <source>
        <dbReference type="SAM" id="Phobius"/>
    </source>
</evidence>
<dbReference type="CDD" id="cd07302">
    <property type="entry name" value="CHD"/>
    <property type="match status" value="1"/>
</dbReference>
<dbReference type="GO" id="GO:0035556">
    <property type="term" value="P:intracellular signal transduction"/>
    <property type="evidence" value="ECO:0007669"/>
    <property type="project" value="InterPro"/>
</dbReference>
<dbReference type="InterPro" id="IPR050401">
    <property type="entry name" value="Cyclic_nucleotide_synthase"/>
</dbReference>
<dbReference type="Gene3D" id="1.10.510.10">
    <property type="entry name" value="Transferase(Phosphotransferase) domain 1"/>
    <property type="match status" value="2"/>
</dbReference>
<dbReference type="SUPFAM" id="SSF53822">
    <property type="entry name" value="Periplasmic binding protein-like I"/>
    <property type="match status" value="1"/>
</dbReference>
<feature type="compositionally biased region" description="Gly residues" evidence="18">
    <location>
        <begin position="1228"/>
        <end position="1237"/>
    </location>
</feature>
<dbReference type="InterPro" id="IPR000719">
    <property type="entry name" value="Prot_kinase_dom"/>
</dbReference>
<dbReference type="GO" id="GO:0005886">
    <property type="term" value="C:plasma membrane"/>
    <property type="evidence" value="ECO:0007669"/>
    <property type="project" value="UniProtKB-SubCell"/>
</dbReference>
<feature type="region of interest" description="Disordered" evidence="18">
    <location>
        <begin position="1587"/>
        <end position="1681"/>
    </location>
</feature>
<keyword evidence="17" id="KW-0175">Coiled coil</keyword>
<dbReference type="CDD" id="cd06352">
    <property type="entry name" value="PBP1_NPR_GC-like"/>
    <property type="match status" value="1"/>
</dbReference>
<evidence type="ECO:0000256" key="4">
    <source>
        <dbReference type="ARBA" id="ARBA00012202"/>
    </source>
</evidence>
<dbReference type="InterPro" id="IPR028082">
    <property type="entry name" value="Peripla_BP_I"/>
</dbReference>
<dbReference type="InterPro" id="IPR012292">
    <property type="entry name" value="Globin/Proto"/>
</dbReference>
<dbReference type="PROSITE" id="PS50125">
    <property type="entry name" value="GUANYLATE_CYCLASE_2"/>
    <property type="match status" value="1"/>
</dbReference>
<dbReference type="GO" id="GO:0007606">
    <property type="term" value="P:sensory perception of chemical stimulus"/>
    <property type="evidence" value="ECO:0007669"/>
    <property type="project" value="UniProtKB-ARBA"/>
</dbReference>
<feature type="region of interest" description="Disordered" evidence="18">
    <location>
        <begin position="1198"/>
        <end position="1263"/>
    </location>
</feature>
<keyword evidence="11" id="KW-0675">Receptor</keyword>
<dbReference type="PROSITE" id="PS00452">
    <property type="entry name" value="GUANYLATE_CYCLASE_1"/>
    <property type="match status" value="1"/>
</dbReference>
<evidence type="ECO:0000256" key="16">
    <source>
        <dbReference type="RuleBase" id="RU003431"/>
    </source>
</evidence>
<accession>A0A914GTT9</accession>
<evidence type="ECO:0000256" key="15">
    <source>
        <dbReference type="RuleBase" id="RU000405"/>
    </source>
</evidence>
<dbReference type="Gene3D" id="1.10.490.10">
    <property type="entry name" value="Globins"/>
    <property type="match status" value="1"/>
</dbReference>
<evidence type="ECO:0000259" key="22">
    <source>
        <dbReference type="PROSITE" id="PS50125"/>
    </source>
</evidence>
<keyword evidence="9 19" id="KW-1133">Transmembrane helix</keyword>
<dbReference type="EC" id="4.6.1.2" evidence="4 16"/>
<dbReference type="Pfam" id="PF00211">
    <property type="entry name" value="Guanylate_cyc"/>
    <property type="match status" value="1"/>
</dbReference>
<feature type="signal peptide" evidence="20">
    <location>
        <begin position="1"/>
        <end position="16"/>
    </location>
</feature>
<dbReference type="Pfam" id="PF01094">
    <property type="entry name" value="ANF_receptor"/>
    <property type="match status" value="1"/>
</dbReference>
<feature type="domain" description="Protein kinase" evidence="21">
    <location>
        <begin position="520"/>
        <end position="885"/>
    </location>
</feature>
<dbReference type="FunFam" id="3.30.70.1230:FF:000050">
    <property type="entry name" value="Guanylate cyclase"/>
    <property type="match status" value="1"/>
</dbReference>
<evidence type="ECO:0000256" key="2">
    <source>
        <dbReference type="ARBA" id="ARBA00004236"/>
    </source>
</evidence>
<dbReference type="GO" id="GO:0004016">
    <property type="term" value="F:adenylate cyclase activity"/>
    <property type="evidence" value="ECO:0007669"/>
    <property type="project" value="TreeGrafter"/>
</dbReference>
<dbReference type="Gene3D" id="3.40.50.2300">
    <property type="match status" value="2"/>
</dbReference>
<evidence type="ECO:0000256" key="12">
    <source>
        <dbReference type="ARBA" id="ARBA00023180"/>
    </source>
</evidence>
<name>A0A914GTT9_GLORO</name>
<feature type="region of interest" description="Disordered" evidence="18">
    <location>
        <begin position="1326"/>
        <end position="1347"/>
    </location>
</feature>
<evidence type="ECO:0000256" key="8">
    <source>
        <dbReference type="ARBA" id="ARBA00022741"/>
    </source>
</evidence>
<evidence type="ECO:0000256" key="3">
    <source>
        <dbReference type="ARBA" id="ARBA00004479"/>
    </source>
</evidence>
<keyword evidence="12" id="KW-0325">Glycoprotein</keyword>
<feature type="region of interest" description="Disordered" evidence="18">
    <location>
        <begin position="702"/>
        <end position="766"/>
    </location>
</feature>
<dbReference type="InterPro" id="IPR001245">
    <property type="entry name" value="Ser-Thr/Tyr_kinase_cat_dom"/>
</dbReference>
<dbReference type="InterPro" id="IPR029787">
    <property type="entry name" value="Nucleotide_cyclase"/>
</dbReference>
<feature type="compositionally biased region" description="Low complexity" evidence="18">
    <location>
        <begin position="1250"/>
        <end position="1262"/>
    </location>
</feature>
<keyword evidence="6 19" id="KW-0812">Transmembrane</keyword>
<dbReference type="InterPro" id="IPR011009">
    <property type="entry name" value="Kinase-like_dom_sf"/>
</dbReference>
<dbReference type="GO" id="GO:0019825">
    <property type="term" value="F:oxygen binding"/>
    <property type="evidence" value="ECO:0007669"/>
    <property type="project" value="InterPro"/>
</dbReference>
<dbReference type="SMART" id="SM00220">
    <property type="entry name" value="S_TKc"/>
    <property type="match status" value="1"/>
</dbReference>
<dbReference type="Gene3D" id="3.30.70.1230">
    <property type="entry name" value="Nucleotide cyclase"/>
    <property type="match status" value="1"/>
</dbReference>
<evidence type="ECO:0000256" key="20">
    <source>
        <dbReference type="SAM" id="SignalP"/>
    </source>
</evidence>
<evidence type="ECO:0000256" key="10">
    <source>
        <dbReference type="ARBA" id="ARBA00023136"/>
    </source>
</evidence>
<dbReference type="PANTHER" id="PTHR11920:SF503">
    <property type="entry name" value="RECEPTOR-TYPE GUANYLATE CYCLASE GCY-9"/>
    <property type="match status" value="1"/>
</dbReference>
<dbReference type="InterPro" id="IPR001054">
    <property type="entry name" value="A/G_cyclase"/>
</dbReference>
<dbReference type="CDD" id="cd01040">
    <property type="entry name" value="Mb-like"/>
    <property type="match status" value="1"/>
</dbReference>
<dbReference type="SMART" id="SM00044">
    <property type="entry name" value="CYCc"/>
    <property type="match status" value="1"/>
</dbReference>
<dbReference type="InterPro" id="IPR009050">
    <property type="entry name" value="Globin-like_sf"/>
</dbReference>
<keyword evidence="10 19" id="KW-0472">Membrane</keyword>
<feature type="compositionally biased region" description="Basic and acidic residues" evidence="18">
    <location>
        <begin position="734"/>
        <end position="748"/>
    </location>
</feature>
<dbReference type="GO" id="GO:0004383">
    <property type="term" value="F:guanylate cyclase activity"/>
    <property type="evidence" value="ECO:0007669"/>
    <property type="project" value="UniProtKB-EC"/>
</dbReference>
<dbReference type="InterPro" id="IPR001828">
    <property type="entry name" value="ANF_lig-bd_rcpt"/>
</dbReference>
<feature type="transmembrane region" description="Helical" evidence="19">
    <location>
        <begin position="460"/>
        <end position="482"/>
    </location>
</feature>
<feature type="coiled-coil region" evidence="17">
    <location>
        <begin position="894"/>
        <end position="932"/>
    </location>
</feature>
<feature type="compositionally biased region" description="Low complexity" evidence="18">
    <location>
        <begin position="1208"/>
        <end position="1223"/>
    </location>
</feature>
<keyword evidence="7 20" id="KW-0732">Signal</keyword>
<keyword evidence="13 15" id="KW-0456">Lyase</keyword>
<dbReference type="PANTHER" id="PTHR11920">
    <property type="entry name" value="GUANYLYL CYCLASE"/>
    <property type="match status" value="1"/>
</dbReference>
<dbReference type="Proteomes" id="UP000887572">
    <property type="component" value="Unplaced"/>
</dbReference>
<comment type="similarity">
    <text evidence="15">Belongs to the adenylyl cyclase class-4/guanylyl cyclase family.</text>
</comment>
<proteinExistence type="inferred from homology"/>
<feature type="compositionally biased region" description="Basic and acidic residues" evidence="18">
    <location>
        <begin position="1644"/>
        <end position="1654"/>
    </location>
</feature>
<sequence length="1713" mass="191378">MFCGISFLLLRILCFGCCPLLNFCDLVAPNANNVIKVAHLQPNNPNIVNEPQVMEMCYQDMKERRILPSEITLQLITMESCNRLSGVEHAAFLHYLRNASVYFGPGCNNEMNVIGRLASRWNVPIIAHLSGDDALSDRTIFDTLGSVALTSATEMARSTITLLQLYGWKQIGLVKASVNFERLSLHSLKSFLKDSQIEINVEIELDPYMTADEIIATGKLKLLRNRARIIIVEMGMDLHSSRNFMIAVHRSHMKSHDYVYVIPWLAHMHDHYPWEASNIEKQETKSAFDNSIVITAHGYDKKFIEEFELRFNKMTGIISSYYATLSYMSLYDALFLYGLAVRDAVEESPNQSIFLDGRKIWKKMTARQFIGVTGQVLMNNKAIRVPSYATYHVKNGTMRIVVELTARLSDKHKCALSENDCSEHAAHETMSHYWGSYDGYMPNDMPKCGFDGSLCDYTNIYITIGVLAFLAVSIPLGYLFYLKEKERMLYDMNWRIPREQIRLLEERSGTKSGSLHSKTLSHDSSSLGGSLGSATKANARLSAKQAVSNGVKCAHKRYAQMRSLSFNKNELARLKELKVTENENLNKFYGISFNQQNEFIVLWLLCQRGSLEDVLFNEELKISRNFQVSFAKDVVKGMVFLHSSNLRYHGFLCLQNCLVDSNWNVKLTNFVTEEIIGDKMRHNEIKHISVSELIREKKAKESAKKLKNGAGGGKSVDADDDDDSEKGGKRRKRQTAEKKRENTESESRSEEEDVMNERMRDKSNTKRFIQQAPEVIREFISTKNLPTGSQAADMYSLGMVFYQILFKLEPFYERNLPPSKILQKIALASEDDQIIRPSFPNQQQTAATEEAYNLQLLSALEACWLELPEMRPNIKRVKAIVNANLKSTGSGSLVDQMMKMMEDYTTNLEQLVKERTVLLEEAQQQADRLLKNMLPASVADDLKAGRAVPPQLYLGATVLFSDIRGFTRMASSSTPLQVVNFLNDLFSGFDAIIAKHDAYKVETIGDAYMIVSGVPRENGNCHVQHIGDIALKMRSFVTNFKVAHRPDEIMMVRIGFHSGSVAAGVVGLAAPRYCLFGDTVNVASRMESSGVANKIQISESSCNLLKCFYHQFIVTERGKIDIKGKGECTTFFLEGKEQSVPLMMNIGAGRKKGRRHTLTTAKTMFLIAKIVRGRRLLQQLEQEEEKAQKERDKIMAAKAGGGAGGTTLAGRSSRQQQTRQNSQAYEEAGGGRVGGTDGSSTALQHHHSFSEGPSSSSAAVGTGIVGASGRGGIGAGTEHECAAAGSIELNELGTELLMGAAGRGEDVAEKTPFALAAQQQKLMNRSVDGTTQRRQKAVRQRTDSSLPSVDEELFAPTESGQHNVKMRRTSSMPSVVESDSHQKMAFSVSKKAGGIHRPIKHYNYEDRLSKLHKRALRFTWQRLQTRNGGKRIEAVFEEVFDRMMRSLPVMREMFNTRTFISAMSRCEIATPRDHARLIVKMFETAIKNLEVEERKRTDTAADFDPNLLGRAHGALRPYGFNSALWEAFGEAVIDVVLNQEAVRDLPGASQAWVVLTACLAQQQQMNGTGGVAPADGTNRQQHQLCRLTSAKSNKTVGESEEAEVPGRGNDERLLVANHHNSNNENRRNTIASCSDSPCTDEEEPTKTTLDRRIDAGGGGGGGTTAGHSQRQRALSMRRRGQQQRCFSVMPDRTGNGQNKLEMKILHDMTSTEL</sequence>
<dbReference type="Pfam" id="PF07714">
    <property type="entry name" value="PK_Tyr_Ser-Thr"/>
    <property type="match status" value="1"/>
</dbReference>
<dbReference type="PROSITE" id="PS50011">
    <property type="entry name" value="PROTEIN_KINASE_DOM"/>
    <property type="match status" value="1"/>
</dbReference>
<feature type="domain" description="Guanylate cyclase" evidence="22">
    <location>
        <begin position="957"/>
        <end position="1087"/>
    </location>
</feature>
<protein>
    <recommendedName>
        <fullName evidence="4 16">Guanylate cyclase</fullName>
        <ecNumber evidence="4 16">4.6.1.2</ecNumber>
    </recommendedName>
</protein>
<keyword evidence="8" id="KW-0547">Nucleotide-binding</keyword>
<dbReference type="GO" id="GO:0007168">
    <property type="term" value="P:receptor guanylyl cyclase signaling pathway"/>
    <property type="evidence" value="ECO:0007669"/>
    <property type="project" value="TreeGrafter"/>
</dbReference>
<keyword evidence="14 16" id="KW-0141">cGMP biosynthesis</keyword>
<dbReference type="GO" id="GO:0005524">
    <property type="term" value="F:ATP binding"/>
    <property type="evidence" value="ECO:0007669"/>
    <property type="project" value="InterPro"/>
</dbReference>
<evidence type="ECO:0000256" key="1">
    <source>
        <dbReference type="ARBA" id="ARBA00001436"/>
    </source>
</evidence>
<dbReference type="InterPro" id="IPR018297">
    <property type="entry name" value="A/G_cyclase_CS"/>
</dbReference>
<dbReference type="GO" id="GO:0004672">
    <property type="term" value="F:protein kinase activity"/>
    <property type="evidence" value="ECO:0007669"/>
    <property type="project" value="InterPro"/>
</dbReference>
<dbReference type="GO" id="GO:0001653">
    <property type="term" value="F:peptide receptor activity"/>
    <property type="evidence" value="ECO:0007669"/>
    <property type="project" value="TreeGrafter"/>
</dbReference>
<reference evidence="24" key="1">
    <citation type="submission" date="2022-11" db="UniProtKB">
        <authorList>
            <consortium name="WormBaseParasite"/>
        </authorList>
    </citation>
    <scope>IDENTIFICATION</scope>
</reference>
<dbReference type="SUPFAM" id="SSF56112">
    <property type="entry name" value="Protein kinase-like (PK-like)"/>
    <property type="match status" value="1"/>
</dbReference>
<keyword evidence="23" id="KW-1185">Reference proteome</keyword>
<evidence type="ECO:0000256" key="14">
    <source>
        <dbReference type="ARBA" id="ARBA00023293"/>
    </source>
</evidence>
<dbReference type="GO" id="GO:0020037">
    <property type="term" value="F:heme binding"/>
    <property type="evidence" value="ECO:0007669"/>
    <property type="project" value="InterPro"/>
</dbReference>
<feature type="chain" id="PRO_5036903232" description="Guanylate cyclase" evidence="20">
    <location>
        <begin position="17"/>
        <end position="1713"/>
    </location>
</feature>
<feature type="compositionally biased region" description="Gly residues" evidence="18">
    <location>
        <begin position="1655"/>
        <end position="1664"/>
    </location>
</feature>
<evidence type="ECO:0000256" key="5">
    <source>
        <dbReference type="ARBA" id="ARBA00022475"/>
    </source>
</evidence>
<dbReference type="WBParaSite" id="Gr19_v10_g10347.t2">
    <property type="protein sequence ID" value="Gr19_v10_g10347.t2"/>
    <property type="gene ID" value="Gr19_v10_g10347"/>
</dbReference>
<comment type="subcellular location">
    <subcellularLocation>
        <location evidence="2">Cell membrane</location>
    </subcellularLocation>
    <subcellularLocation>
        <location evidence="3">Membrane</location>
        <topology evidence="3">Single-pass type I membrane protein</topology>
    </subcellularLocation>
</comment>
<evidence type="ECO:0000313" key="23">
    <source>
        <dbReference type="Proteomes" id="UP000887572"/>
    </source>
</evidence>